<dbReference type="GO" id="GO:0005737">
    <property type="term" value="C:cytoplasm"/>
    <property type="evidence" value="ECO:0007669"/>
    <property type="project" value="UniProtKB-SubCell"/>
</dbReference>
<evidence type="ECO:0000259" key="16">
    <source>
        <dbReference type="PROSITE" id="PS50004"/>
    </source>
</evidence>
<dbReference type="InterPro" id="IPR037768">
    <property type="entry name" value="C2B_Copine"/>
</dbReference>
<dbReference type="GO" id="GO:0005544">
    <property type="term" value="F:calcium-dependent phospholipid binding"/>
    <property type="evidence" value="ECO:0007669"/>
    <property type="project" value="InterPro"/>
</dbReference>
<protein>
    <recommendedName>
        <fullName evidence="13">Copine-2</fullName>
    </recommendedName>
    <alternativeName>
        <fullName evidence="14">Copine II</fullName>
    </alternativeName>
</protein>
<comment type="subcellular location">
    <subcellularLocation>
        <location evidence="2">Cell membrane</location>
    </subcellularLocation>
    <subcellularLocation>
        <location evidence="3">Cytoplasm</location>
    </subcellularLocation>
    <subcellularLocation>
        <location evidence="1">Nucleus</location>
    </subcellularLocation>
</comment>
<evidence type="ECO:0000256" key="3">
    <source>
        <dbReference type="ARBA" id="ARBA00004496"/>
    </source>
</evidence>
<evidence type="ECO:0000313" key="18">
    <source>
        <dbReference type="Proteomes" id="UP000677803"/>
    </source>
</evidence>
<dbReference type="CDD" id="cd04048">
    <property type="entry name" value="C2A_Copine"/>
    <property type="match status" value="1"/>
</dbReference>
<dbReference type="OrthoDB" id="5855668at2759"/>
<dbReference type="InterPro" id="IPR002035">
    <property type="entry name" value="VWF_A"/>
</dbReference>
<dbReference type="Gene3D" id="2.60.40.150">
    <property type="entry name" value="C2 domain"/>
    <property type="match status" value="2"/>
</dbReference>
<dbReference type="GO" id="GO:0046872">
    <property type="term" value="F:metal ion binding"/>
    <property type="evidence" value="ECO:0007669"/>
    <property type="project" value="UniProtKB-KW"/>
</dbReference>
<evidence type="ECO:0000256" key="2">
    <source>
        <dbReference type="ARBA" id="ARBA00004236"/>
    </source>
</evidence>
<accession>A0A8S4BMK5</accession>
<dbReference type="InterPro" id="IPR045052">
    <property type="entry name" value="Copine"/>
</dbReference>
<dbReference type="GO" id="GO:0005634">
    <property type="term" value="C:nucleus"/>
    <property type="evidence" value="ECO:0007669"/>
    <property type="project" value="UniProtKB-SubCell"/>
</dbReference>
<evidence type="ECO:0000256" key="11">
    <source>
        <dbReference type="ARBA" id="ARBA00023242"/>
    </source>
</evidence>
<keyword evidence="5" id="KW-1003">Cell membrane</keyword>
<proteinExistence type="inferred from homology"/>
<evidence type="ECO:0000256" key="14">
    <source>
        <dbReference type="ARBA" id="ARBA00081783"/>
    </source>
</evidence>
<sequence length="736" mass="80309">ALPVGRLLLLPLTWCGSSVSGARQKAQSGWEDDFRPHTVAPLWIPGDVSSGFASVLEEKCFLHSCGRVTNCQLEKASEVCSSFTGSVRRPVGGPPGLLGDLLGGPPGLLGDLLGGPSGVLLGDLLGGPSESGPGSMAYTLGSSPAGQPRGVGPQHCVTRVELSVTASSLLDRDVASKSDPFCVLFHEVDGNWVELGRTETAVNNLNPVFGVKFQVDYHFEEVQKLRFALFDEDKCASQLYEHDFLGEFICTLGLIVSNKKLDRPLILANGKPAGKGSITITAQELSDNRIITLTLSGRKLDKKDFFGKSDPYLEFHKQGEDGKWMLVHRTEVIKNTLDPAWRPFTVPLISLCNGDVERNIKVLCYDYDNDGGHDFIGEFQTTVSKMSEAQNSVEVKPLRRCLLLFVSGSSGIELQFHQLNQSVPVAPQTSLARLKDTFIQRWPPTVGCSKKPGGGGGRVLHAKVEFDCINPKKQKKKKSYKNSGVIVLKSCKITRDYTFLDYILGGCQLMFTVGIDFTASNGNPREPSSLHYINPLGSNEYLSAILAVGQIIQDYDTDKMFPALGFGAQLPPDWKVSHEFAINFNPTNPFCSGVEGIAQAYSACLPHIRFYGPTNFSPIISHQYFTLLIITDGVISDMDETRDAIVQASKLPMSIIIIGVGNADFAAMEFLDGDASVLRSSAGEEAVRDIVQFVPFRDFRNAPKETLAKSVLAELPQQVTQYFKQRNLPPINPAPE</sequence>
<organism evidence="17 18">
    <name type="scientific">Menidia menidia</name>
    <name type="common">Atlantic silverside</name>
    <dbReference type="NCBI Taxonomy" id="238744"/>
    <lineage>
        <taxon>Eukaryota</taxon>
        <taxon>Metazoa</taxon>
        <taxon>Chordata</taxon>
        <taxon>Craniata</taxon>
        <taxon>Vertebrata</taxon>
        <taxon>Euteleostomi</taxon>
        <taxon>Actinopterygii</taxon>
        <taxon>Neopterygii</taxon>
        <taxon>Teleostei</taxon>
        <taxon>Neoteleostei</taxon>
        <taxon>Acanthomorphata</taxon>
        <taxon>Ovalentaria</taxon>
        <taxon>Atherinomorphae</taxon>
        <taxon>Atheriniformes</taxon>
        <taxon>Atherinopsidae</taxon>
        <taxon>Menidiinae</taxon>
        <taxon>Menidia</taxon>
    </lineage>
</organism>
<dbReference type="InterPro" id="IPR010734">
    <property type="entry name" value="Copine_C"/>
</dbReference>
<keyword evidence="11" id="KW-0539">Nucleus</keyword>
<dbReference type="CDD" id="cd01459">
    <property type="entry name" value="vWA_copine_like"/>
    <property type="match status" value="1"/>
</dbReference>
<evidence type="ECO:0000256" key="5">
    <source>
        <dbReference type="ARBA" id="ARBA00022475"/>
    </source>
</evidence>
<feature type="domain" description="C2" evidence="16">
    <location>
        <begin position="132"/>
        <end position="265"/>
    </location>
</feature>
<keyword evidence="7" id="KW-0479">Metal-binding</keyword>
<dbReference type="CDD" id="cd04047">
    <property type="entry name" value="C2B_Copine"/>
    <property type="match status" value="1"/>
</dbReference>
<dbReference type="InterPro" id="IPR036465">
    <property type="entry name" value="vWFA_dom_sf"/>
</dbReference>
<comment type="function">
    <text evidence="12">Calcium-dependent phospholipid-binding protein that plays a role in calcium-mediated intracellular processes. Exhibits calcium-dependent cell membrane binding properties.</text>
</comment>
<dbReference type="EMBL" id="CAJRST010022223">
    <property type="protein sequence ID" value="CAG5958452.1"/>
    <property type="molecule type" value="Genomic_DNA"/>
</dbReference>
<evidence type="ECO:0000256" key="9">
    <source>
        <dbReference type="ARBA" id="ARBA00022837"/>
    </source>
</evidence>
<dbReference type="Proteomes" id="UP000677803">
    <property type="component" value="Unassembled WGS sequence"/>
</dbReference>
<dbReference type="GO" id="GO:0071277">
    <property type="term" value="P:cellular response to calcium ion"/>
    <property type="evidence" value="ECO:0007669"/>
    <property type="project" value="TreeGrafter"/>
</dbReference>
<dbReference type="PANTHER" id="PTHR10857:SF3">
    <property type="entry name" value="COPINE-2"/>
    <property type="match status" value="1"/>
</dbReference>
<dbReference type="SMART" id="SM00327">
    <property type="entry name" value="VWA"/>
    <property type="match status" value="1"/>
</dbReference>
<dbReference type="SUPFAM" id="SSF53300">
    <property type="entry name" value="vWA-like"/>
    <property type="match status" value="1"/>
</dbReference>
<keyword evidence="10" id="KW-0472">Membrane</keyword>
<evidence type="ECO:0000256" key="6">
    <source>
        <dbReference type="ARBA" id="ARBA00022490"/>
    </source>
</evidence>
<feature type="non-terminal residue" evidence="17">
    <location>
        <position position="1"/>
    </location>
</feature>
<dbReference type="InterPro" id="IPR035892">
    <property type="entry name" value="C2_domain_sf"/>
</dbReference>
<gene>
    <name evidence="17" type="ORF">MMEN_LOCUS15271</name>
</gene>
<evidence type="ECO:0000256" key="4">
    <source>
        <dbReference type="ARBA" id="ARBA00009048"/>
    </source>
</evidence>
<dbReference type="PROSITE" id="PS50004">
    <property type="entry name" value="C2"/>
    <property type="match status" value="2"/>
</dbReference>
<dbReference type="FunFam" id="2.60.40.150:FF:000042">
    <property type="entry name" value="Copine 3"/>
    <property type="match status" value="1"/>
</dbReference>
<dbReference type="Pfam" id="PF00168">
    <property type="entry name" value="C2"/>
    <property type="match status" value="2"/>
</dbReference>
<feature type="signal peptide" evidence="15">
    <location>
        <begin position="1"/>
        <end position="21"/>
    </location>
</feature>
<comment type="caution">
    <text evidence="17">The sequence shown here is derived from an EMBL/GenBank/DDBJ whole genome shotgun (WGS) entry which is preliminary data.</text>
</comment>
<evidence type="ECO:0000256" key="15">
    <source>
        <dbReference type="SAM" id="SignalP"/>
    </source>
</evidence>
<name>A0A8S4BMK5_9TELE</name>
<keyword evidence="15" id="KW-0732">Signal</keyword>
<dbReference type="SMART" id="SM00239">
    <property type="entry name" value="C2"/>
    <property type="match status" value="2"/>
</dbReference>
<dbReference type="InterPro" id="IPR000008">
    <property type="entry name" value="C2_dom"/>
</dbReference>
<evidence type="ECO:0000313" key="17">
    <source>
        <dbReference type="EMBL" id="CAG5958452.1"/>
    </source>
</evidence>
<evidence type="ECO:0000256" key="10">
    <source>
        <dbReference type="ARBA" id="ARBA00023136"/>
    </source>
</evidence>
<evidence type="ECO:0000256" key="12">
    <source>
        <dbReference type="ARBA" id="ARBA00053843"/>
    </source>
</evidence>
<comment type="similarity">
    <text evidence="4">Belongs to the copine family.</text>
</comment>
<keyword evidence="8" id="KW-0677">Repeat</keyword>
<feature type="domain" description="C2" evidence="16">
    <location>
        <begin position="272"/>
        <end position="396"/>
    </location>
</feature>
<keyword evidence="9" id="KW-0106">Calcium</keyword>
<dbReference type="AlphaFoldDB" id="A0A8S4BMK5"/>
<dbReference type="SUPFAM" id="SSF49562">
    <property type="entry name" value="C2 domain (Calcium/lipid-binding domain, CaLB)"/>
    <property type="match status" value="2"/>
</dbReference>
<dbReference type="Pfam" id="PF07002">
    <property type="entry name" value="Copine"/>
    <property type="match status" value="1"/>
</dbReference>
<keyword evidence="18" id="KW-1185">Reference proteome</keyword>
<dbReference type="GO" id="GO:0005886">
    <property type="term" value="C:plasma membrane"/>
    <property type="evidence" value="ECO:0007669"/>
    <property type="project" value="UniProtKB-SubCell"/>
</dbReference>
<evidence type="ECO:0000256" key="1">
    <source>
        <dbReference type="ARBA" id="ARBA00004123"/>
    </source>
</evidence>
<dbReference type="FunFam" id="2.60.40.150:FF:000103">
    <property type="entry name" value="Copine 2"/>
    <property type="match status" value="1"/>
</dbReference>
<evidence type="ECO:0000256" key="13">
    <source>
        <dbReference type="ARBA" id="ARBA00074827"/>
    </source>
</evidence>
<reference evidence="17" key="1">
    <citation type="submission" date="2021-05" db="EMBL/GenBank/DDBJ databases">
        <authorList>
            <person name="Tigano A."/>
        </authorList>
    </citation>
    <scope>NUCLEOTIDE SEQUENCE</scope>
</reference>
<evidence type="ECO:0000256" key="8">
    <source>
        <dbReference type="ARBA" id="ARBA00022737"/>
    </source>
</evidence>
<evidence type="ECO:0000256" key="7">
    <source>
        <dbReference type="ARBA" id="ARBA00022723"/>
    </source>
</evidence>
<dbReference type="PANTHER" id="PTHR10857">
    <property type="entry name" value="COPINE"/>
    <property type="match status" value="1"/>
</dbReference>
<feature type="chain" id="PRO_5035943292" description="Copine-2" evidence="15">
    <location>
        <begin position="22"/>
        <end position="736"/>
    </location>
</feature>
<keyword evidence="6" id="KW-0963">Cytoplasm</keyword>